<proteinExistence type="predicted"/>
<sequence>MNLQMDLQHVRATQLAVVEALQAALVAWQEPEASEALHFVAADVQRDEWVLLAAAGLPTQGRYLYVFEVDDVQTALHDYRAYRQQTGPGNPGFLSRFNNAPVPTGTLYVGSSNGLRERFKMHLGYFDPRMRTYGLKLRKWLVSSTPRLTFRYCRLSNANQALMQLLEDGLWELRQPVFGKKGSS</sequence>
<evidence type="ECO:0008006" key="3">
    <source>
        <dbReference type="Google" id="ProtNLM"/>
    </source>
</evidence>
<organism evidence="1 2">
    <name type="scientific">Hymenobacter gummosus</name>
    <dbReference type="NCBI Taxonomy" id="1776032"/>
    <lineage>
        <taxon>Bacteria</taxon>
        <taxon>Pseudomonadati</taxon>
        <taxon>Bacteroidota</taxon>
        <taxon>Cytophagia</taxon>
        <taxon>Cytophagales</taxon>
        <taxon>Hymenobacteraceae</taxon>
        <taxon>Hymenobacter</taxon>
    </lineage>
</organism>
<dbReference type="InterPro" id="IPR035901">
    <property type="entry name" value="GIY-YIG_endonuc_sf"/>
</dbReference>
<dbReference type="Proteomes" id="UP000282184">
    <property type="component" value="Unassembled WGS sequence"/>
</dbReference>
<dbReference type="AlphaFoldDB" id="A0A431U727"/>
<gene>
    <name evidence="1" type="ORF">EJV47_03575</name>
</gene>
<reference evidence="1 2" key="1">
    <citation type="submission" date="2018-12" db="EMBL/GenBank/DDBJ databases">
        <title>Hymenobacter gummosus sp. nov., isolated from a spring.</title>
        <authorList>
            <person name="Nie L."/>
        </authorList>
    </citation>
    <scope>NUCLEOTIDE SEQUENCE [LARGE SCALE GENOMIC DNA]</scope>
    <source>
        <strain evidence="1 2">KCTC 52166</strain>
    </source>
</reference>
<dbReference type="OrthoDB" id="5869583at2"/>
<dbReference type="SUPFAM" id="SSF82771">
    <property type="entry name" value="GIY-YIG endonuclease"/>
    <property type="match status" value="1"/>
</dbReference>
<keyword evidence="2" id="KW-1185">Reference proteome</keyword>
<protein>
    <recommendedName>
        <fullName evidence="3">GIY-YIG domain-containing protein</fullName>
    </recommendedName>
</protein>
<comment type="caution">
    <text evidence="1">The sequence shown here is derived from an EMBL/GenBank/DDBJ whole genome shotgun (WGS) entry which is preliminary data.</text>
</comment>
<dbReference type="EMBL" id="RXOF01000002">
    <property type="protein sequence ID" value="RTQ52117.1"/>
    <property type="molecule type" value="Genomic_DNA"/>
</dbReference>
<name>A0A431U727_9BACT</name>
<evidence type="ECO:0000313" key="1">
    <source>
        <dbReference type="EMBL" id="RTQ52117.1"/>
    </source>
</evidence>
<evidence type="ECO:0000313" key="2">
    <source>
        <dbReference type="Proteomes" id="UP000282184"/>
    </source>
</evidence>
<dbReference type="RefSeq" id="WP_126691774.1">
    <property type="nucleotide sequence ID" value="NZ_RXOF01000002.1"/>
</dbReference>
<accession>A0A431U727</accession>